<dbReference type="GO" id="GO:0008237">
    <property type="term" value="F:metallopeptidase activity"/>
    <property type="evidence" value="ECO:0007669"/>
    <property type="project" value="InterPro"/>
</dbReference>
<gene>
    <name evidence="10" type="ORF">CS533_09150</name>
</gene>
<comment type="caution">
    <text evidence="10">The sequence shown here is derived from an EMBL/GenBank/DDBJ whole genome shotgun (WGS) entry which is preliminary data.</text>
</comment>
<dbReference type="InterPro" id="IPR019960">
    <property type="entry name" value="T1SS_VCA0849"/>
</dbReference>
<protein>
    <recommendedName>
        <fullName evidence="5">serralysin</fullName>
        <ecNumber evidence="5">3.4.24.40</ecNumber>
    </recommendedName>
</protein>
<dbReference type="SUPFAM" id="SSF55486">
    <property type="entry name" value="Metalloproteases ('zincins'), catalytic domain"/>
    <property type="match status" value="1"/>
</dbReference>
<keyword evidence="6" id="KW-0964">Secreted</keyword>
<comment type="subcellular location">
    <subcellularLocation>
        <location evidence="3">Secreted</location>
    </subcellularLocation>
</comment>
<dbReference type="Pfam" id="PF08548">
    <property type="entry name" value="Peptidase_M10_C"/>
    <property type="match status" value="1"/>
</dbReference>
<reference evidence="10 11" key="1">
    <citation type="submission" date="2017-10" db="EMBL/GenBank/DDBJ databases">
        <authorList>
            <person name="Banno H."/>
            <person name="Chua N.-H."/>
        </authorList>
    </citation>
    <scope>NUCLEOTIDE SEQUENCE [LARGE SCALE GENOMIC DNA]</scope>
    <source>
        <strain evidence="10 11">SCPM-O-B-7607</strain>
    </source>
</reference>
<accession>A0A2G4U4K7</accession>
<dbReference type="Gene3D" id="2.150.10.10">
    <property type="entry name" value="Serralysin-like metalloprotease, C-terminal"/>
    <property type="match status" value="1"/>
</dbReference>
<dbReference type="AlphaFoldDB" id="A0A2G4U4K7"/>
<evidence type="ECO:0000313" key="11">
    <source>
        <dbReference type="Proteomes" id="UP000229378"/>
    </source>
</evidence>
<dbReference type="GO" id="GO:0005509">
    <property type="term" value="F:calcium ion binding"/>
    <property type="evidence" value="ECO:0007669"/>
    <property type="project" value="InterPro"/>
</dbReference>
<dbReference type="PRINTS" id="PR00313">
    <property type="entry name" value="CABNDNGRPT"/>
</dbReference>
<evidence type="ECO:0000256" key="5">
    <source>
        <dbReference type="ARBA" id="ARBA00012422"/>
    </source>
</evidence>
<dbReference type="SUPFAM" id="SSF51120">
    <property type="entry name" value="beta-Roll"/>
    <property type="match status" value="1"/>
</dbReference>
<dbReference type="EMBL" id="PEHN01000007">
    <property type="protein sequence ID" value="PHZ27686.1"/>
    <property type="molecule type" value="Genomic_DNA"/>
</dbReference>
<evidence type="ECO:0000313" key="10">
    <source>
        <dbReference type="EMBL" id="PHZ27686.1"/>
    </source>
</evidence>
<dbReference type="NCBIfam" id="TIGR03661">
    <property type="entry name" value="T1SS_VCA0849"/>
    <property type="match status" value="1"/>
</dbReference>
<organism evidence="10 11">
    <name type="scientific">Yersinia bercovieri</name>
    <dbReference type="NCBI Taxonomy" id="634"/>
    <lineage>
        <taxon>Bacteria</taxon>
        <taxon>Pseudomonadati</taxon>
        <taxon>Pseudomonadota</taxon>
        <taxon>Gammaproteobacteria</taxon>
        <taxon>Enterobacterales</taxon>
        <taxon>Yersiniaceae</taxon>
        <taxon>Yersinia</taxon>
    </lineage>
</organism>
<comment type="cofactor">
    <cofactor evidence="2">
        <name>Ca(2+)</name>
        <dbReference type="ChEBI" id="CHEBI:29108"/>
    </cofactor>
</comment>
<dbReference type="Pfam" id="PF00353">
    <property type="entry name" value="HemolysinCabind"/>
    <property type="match status" value="1"/>
</dbReference>
<evidence type="ECO:0000256" key="2">
    <source>
        <dbReference type="ARBA" id="ARBA00001913"/>
    </source>
</evidence>
<sequence length="441" mass="49114">MPFINRYNKSTTKQEYISYKNEIKTIIAPRIVHDCSLNGEGKYGYGISLNYSFNLPPRADEFLEVSADDVFSFNKMQVIQAKKSMQSWADVANIYFTEAAGDESAYLGFYSYLQDNNRHGAAYHPNNLILSPIYLNSFSSDGKKPTQSNYGAHILTHEIGHTLGLKHTHGAKNWPEEQQHTQQVSIMSYQSEQASGADYGGNSLSTPQLYDIAAVQYLYGPNLTTRTGNTAYGFNSNSDRDFLTANTPTDKLIFCVWDAGGIDTFDFSGYTENQNIYLNELSFSDVGGLVANISIAADVVIENAIGGSGNDKLVGNDVDNILTGGAGADHLWGDEGNNIFRYNRTSDSTSTSSDTIHDFKSDKDKIDLSPLLFGDRNIAMVNRFSFSGQTEIQQKYDAVRDITYLMIDFDNNVYETDMMIRLIGWHQLTLNNFITSPQLTA</sequence>
<evidence type="ECO:0000256" key="6">
    <source>
        <dbReference type="ARBA" id="ARBA00022525"/>
    </source>
</evidence>
<evidence type="ECO:0000256" key="8">
    <source>
        <dbReference type="ARBA" id="ARBA00022837"/>
    </source>
</evidence>
<evidence type="ECO:0000256" key="1">
    <source>
        <dbReference type="ARBA" id="ARBA00001609"/>
    </source>
</evidence>
<dbReference type="InterPro" id="IPR011049">
    <property type="entry name" value="Serralysin-like_metalloprot_C"/>
</dbReference>
<dbReference type="Gene3D" id="3.40.390.10">
    <property type="entry name" value="Collagenase (Catalytic Domain)"/>
    <property type="match status" value="1"/>
</dbReference>
<proteinExistence type="inferred from homology"/>
<evidence type="ECO:0000256" key="4">
    <source>
        <dbReference type="ARBA" id="ARBA00009490"/>
    </source>
</evidence>
<dbReference type="GO" id="GO:0006508">
    <property type="term" value="P:proteolysis"/>
    <property type="evidence" value="ECO:0007669"/>
    <property type="project" value="InterPro"/>
</dbReference>
<dbReference type="EC" id="3.4.24.40" evidence="5"/>
<comment type="catalytic activity">
    <reaction evidence="1">
        <text>Preferential cleavage of bonds with hydrophobic residues in P1'.</text>
        <dbReference type="EC" id="3.4.24.40"/>
    </reaction>
</comment>
<dbReference type="InterPro" id="IPR013858">
    <property type="entry name" value="Peptidase_M10B_C"/>
</dbReference>
<evidence type="ECO:0000256" key="7">
    <source>
        <dbReference type="ARBA" id="ARBA00022737"/>
    </source>
</evidence>
<dbReference type="InterPro" id="IPR006026">
    <property type="entry name" value="Peptidase_Metallo"/>
</dbReference>
<feature type="domain" description="Peptidase metallopeptidase" evidence="9">
    <location>
        <begin position="39"/>
        <end position="201"/>
    </location>
</feature>
<keyword evidence="8" id="KW-0106">Calcium</keyword>
<dbReference type="CDD" id="cd04277">
    <property type="entry name" value="ZnMc_serralysin_like"/>
    <property type="match status" value="1"/>
</dbReference>
<dbReference type="InterPro" id="IPR001343">
    <property type="entry name" value="Hemolysn_Ca-bd"/>
</dbReference>
<dbReference type="GO" id="GO:0005615">
    <property type="term" value="C:extracellular space"/>
    <property type="evidence" value="ECO:0007669"/>
    <property type="project" value="InterPro"/>
</dbReference>
<name>A0A2G4U4K7_YERBE</name>
<dbReference type="RefSeq" id="WP_005273523.1">
    <property type="nucleotide sequence ID" value="NZ_PEHN01000007.1"/>
</dbReference>
<dbReference type="GO" id="GO:0008270">
    <property type="term" value="F:zinc ion binding"/>
    <property type="evidence" value="ECO:0007669"/>
    <property type="project" value="InterPro"/>
</dbReference>
<dbReference type="Proteomes" id="UP000229378">
    <property type="component" value="Unassembled WGS sequence"/>
</dbReference>
<evidence type="ECO:0000259" key="9">
    <source>
        <dbReference type="SMART" id="SM00235"/>
    </source>
</evidence>
<dbReference type="InterPro" id="IPR024079">
    <property type="entry name" value="MetalloPept_cat_dom_sf"/>
</dbReference>
<dbReference type="InterPro" id="IPR034033">
    <property type="entry name" value="Serralysin-like"/>
</dbReference>
<comment type="similarity">
    <text evidence="4">Belongs to the peptidase M10B family.</text>
</comment>
<keyword evidence="7" id="KW-0677">Repeat</keyword>
<evidence type="ECO:0000256" key="3">
    <source>
        <dbReference type="ARBA" id="ARBA00004613"/>
    </source>
</evidence>
<dbReference type="SMART" id="SM00235">
    <property type="entry name" value="ZnMc"/>
    <property type="match status" value="1"/>
</dbReference>